<proteinExistence type="predicted"/>
<dbReference type="Proteomes" id="UP000466632">
    <property type="component" value="Chromosome"/>
</dbReference>
<dbReference type="EMBL" id="AP022582">
    <property type="protein sequence ID" value="BBY00704.1"/>
    <property type="molecule type" value="Genomic_DNA"/>
</dbReference>
<accession>A0A7I7NWX0</accession>
<name>A0A7I7NWX0_9MYCO</name>
<evidence type="ECO:0000313" key="1">
    <source>
        <dbReference type="EMBL" id="BBY00704.1"/>
    </source>
</evidence>
<keyword evidence="2" id="KW-1185">Reference proteome</keyword>
<sequence length="65" mass="7204">MACRDITEDDVRSVLEHFHDSQPGGTDTTVRYIGYVGVGTRILNVIAERPGVALDPVKIVTAYWE</sequence>
<evidence type="ECO:0000313" key="2">
    <source>
        <dbReference type="Proteomes" id="UP000466632"/>
    </source>
</evidence>
<protein>
    <submittedName>
        <fullName evidence="1">Uncharacterized protein</fullName>
    </submittedName>
</protein>
<organism evidence="1 2">
    <name type="scientific">Mycobacterium seoulense</name>
    <dbReference type="NCBI Taxonomy" id="386911"/>
    <lineage>
        <taxon>Bacteria</taxon>
        <taxon>Bacillati</taxon>
        <taxon>Actinomycetota</taxon>
        <taxon>Actinomycetes</taxon>
        <taxon>Mycobacteriales</taxon>
        <taxon>Mycobacteriaceae</taxon>
        <taxon>Mycobacterium</taxon>
    </lineage>
</organism>
<dbReference type="AlphaFoldDB" id="A0A7I7NWX0"/>
<dbReference type="KEGG" id="mseo:MSEO_12030"/>
<gene>
    <name evidence="1" type="ORF">MSEO_12030</name>
</gene>
<reference evidence="1 2" key="1">
    <citation type="journal article" date="2019" name="Emerg. Microbes Infect.">
        <title>Comprehensive subspecies identification of 175 nontuberculous mycobacteria species based on 7547 genomic profiles.</title>
        <authorList>
            <person name="Matsumoto Y."/>
            <person name="Kinjo T."/>
            <person name="Motooka D."/>
            <person name="Nabeya D."/>
            <person name="Jung N."/>
            <person name="Uechi K."/>
            <person name="Horii T."/>
            <person name="Iida T."/>
            <person name="Fujita J."/>
            <person name="Nakamura S."/>
        </authorList>
    </citation>
    <scope>NUCLEOTIDE SEQUENCE [LARGE SCALE GENOMIC DNA]</scope>
    <source>
        <strain evidence="1 2">JCM 16018</strain>
    </source>
</reference>